<protein>
    <submittedName>
        <fullName evidence="1">Uncharacterized protein</fullName>
    </submittedName>
</protein>
<gene>
    <name evidence="1" type="ORF">E2C01_090620</name>
</gene>
<evidence type="ECO:0000313" key="1">
    <source>
        <dbReference type="EMBL" id="MPC95410.1"/>
    </source>
</evidence>
<dbReference type="Proteomes" id="UP000324222">
    <property type="component" value="Unassembled WGS sequence"/>
</dbReference>
<organism evidence="1 2">
    <name type="scientific">Portunus trituberculatus</name>
    <name type="common">Swimming crab</name>
    <name type="synonym">Neptunus trituberculatus</name>
    <dbReference type="NCBI Taxonomy" id="210409"/>
    <lineage>
        <taxon>Eukaryota</taxon>
        <taxon>Metazoa</taxon>
        <taxon>Ecdysozoa</taxon>
        <taxon>Arthropoda</taxon>
        <taxon>Crustacea</taxon>
        <taxon>Multicrustacea</taxon>
        <taxon>Malacostraca</taxon>
        <taxon>Eumalacostraca</taxon>
        <taxon>Eucarida</taxon>
        <taxon>Decapoda</taxon>
        <taxon>Pleocyemata</taxon>
        <taxon>Brachyura</taxon>
        <taxon>Eubrachyura</taxon>
        <taxon>Portunoidea</taxon>
        <taxon>Portunidae</taxon>
        <taxon>Portuninae</taxon>
        <taxon>Portunus</taxon>
    </lineage>
</organism>
<comment type="caution">
    <text evidence="1">The sequence shown here is derived from an EMBL/GenBank/DDBJ whole genome shotgun (WGS) entry which is preliminary data.</text>
</comment>
<dbReference type="AlphaFoldDB" id="A0A5B7JF71"/>
<evidence type="ECO:0000313" key="2">
    <source>
        <dbReference type="Proteomes" id="UP000324222"/>
    </source>
</evidence>
<name>A0A5B7JF71_PORTR</name>
<proteinExistence type="predicted"/>
<reference evidence="1 2" key="1">
    <citation type="submission" date="2019-05" db="EMBL/GenBank/DDBJ databases">
        <title>Another draft genome of Portunus trituberculatus and its Hox gene families provides insights of decapod evolution.</title>
        <authorList>
            <person name="Jeong J.-H."/>
            <person name="Song I."/>
            <person name="Kim S."/>
            <person name="Choi T."/>
            <person name="Kim D."/>
            <person name="Ryu S."/>
            <person name="Kim W."/>
        </authorList>
    </citation>
    <scope>NUCLEOTIDE SEQUENCE [LARGE SCALE GENOMIC DNA]</scope>
    <source>
        <tissue evidence="1">Muscle</tissue>
    </source>
</reference>
<accession>A0A5B7JF71</accession>
<dbReference type="EMBL" id="VSRR010102136">
    <property type="protein sequence ID" value="MPC95410.1"/>
    <property type="molecule type" value="Genomic_DNA"/>
</dbReference>
<keyword evidence="2" id="KW-1185">Reference proteome</keyword>
<sequence length="64" mass="6892">MLEIYHNVMTKTIVVYAWRRRGRGGGAAAEPTRHGGIIVPDPHTANAIAALCGTQPLHHYLSGS</sequence>